<dbReference type="Pfam" id="PF11716">
    <property type="entry name" value="MDMPI_N"/>
    <property type="match status" value="1"/>
</dbReference>
<protein>
    <submittedName>
        <fullName evidence="3">Maleylpyruvate isomerase family mycothiol-dependent enzyme</fullName>
    </submittedName>
</protein>
<feature type="domain" description="Mycothiol-dependent maleylpyruvate isomerase metal-binding" evidence="2">
    <location>
        <begin position="13"/>
        <end position="147"/>
    </location>
</feature>
<dbReference type="Gene3D" id="1.20.120.450">
    <property type="entry name" value="dinb family like domain"/>
    <property type="match status" value="1"/>
</dbReference>
<dbReference type="SUPFAM" id="SSF109854">
    <property type="entry name" value="DinB/YfiT-like putative metalloenzymes"/>
    <property type="match status" value="1"/>
</dbReference>
<dbReference type="InterPro" id="IPR010872">
    <property type="entry name" value="MDMPI_C-term_domain"/>
</dbReference>
<dbReference type="EMBL" id="JBHTMP010000018">
    <property type="protein sequence ID" value="MFD1322261.1"/>
    <property type="molecule type" value="Genomic_DNA"/>
</dbReference>
<evidence type="ECO:0000259" key="2">
    <source>
        <dbReference type="Pfam" id="PF11716"/>
    </source>
</evidence>
<sequence>MTADPLLLMGEVDLATERLLRTAATLDEAGLAGPSLLPGWTRGHVLAHVARNADAMVNLLIAARTGEDIPAYASAADRDADIETGSGRTLEIQLDDLRESAARFADVAAAMPMEAWAAVVTARSGPRVAATLVWGRLREIEVHHVDLNAGYTSADWPAACGHRLLHEVVADLAGRTDVPAMVLHPDEAAHELVIGQPSGTTTVSGPAHELACWLIGRSAGDRLSATPTGQLPTPPKWL</sequence>
<gene>
    <name evidence="3" type="ORF">ACFQ4H_14280</name>
</gene>
<keyword evidence="4" id="KW-1185">Reference proteome</keyword>
<dbReference type="NCBIfam" id="TIGR03083">
    <property type="entry name" value="maleylpyruvate isomerase family mycothiol-dependent enzyme"/>
    <property type="match status" value="1"/>
</dbReference>
<keyword evidence="3" id="KW-0413">Isomerase</keyword>
<organism evidence="3 4">
    <name type="scientific">Micromonospora sonneratiae</name>
    <dbReference type="NCBI Taxonomy" id="1184706"/>
    <lineage>
        <taxon>Bacteria</taxon>
        <taxon>Bacillati</taxon>
        <taxon>Actinomycetota</taxon>
        <taxon>Actinomycetes</taxon>
        <taxon>Micromonosporales</taxon>
        <taxon>Micromonosporaceae</taxon>
        <taxon>Micromonospora</taxon>
    </lineage>
</organism>
<dbReference type="InterPro" id="IPR024344">
    <property type="entry name" value="MDMPI_metal-binding"/>
</dbReference>
<dbReference type="InterPro" id="IPR034660">
    <property type="entry name" value="DinB/YfiT-like"/>
</dbReference>
<dbReference type="SUPFAM" id="SSF55718">
    <property type="entry name" value="SCP-like"/>
    <property type="match status" value="1"/>
</dbReference>
<dbReference type="Gene3D" id="3.30.1050.20">
    <property type="match status" value="1"/>
</dbReference>
<evidence type="ECO:0000313" key="3">
    <source>
        <dbReference type="EMBL" id="MFD1322261.1"/>
    </source>
</evidence>
<evidence type="ECO:0000259" key="1">
    <source>
        <dbReference type="Pfam" id="PF07398"/>
    </source>
</evidence>
<name>A0ABW3YD59_9ACTN</name>
<dbReference type="RefSeq" id="WP_377570978.1">
    <property type="nucleotide sequence ID" value="NZ_JBHTMP010000018.1"/>
</dbReference>
<feature type="domain" description="MDMPI C-terminal" evidence="1">
    <location>
        <begin position="155"/>
        <end position="233"/>
    </location>
</feature>
<reference evidence="4" key="1">
    <citation type="journal article" date="2019" name="Int. J. Syst. Evol. Microbiol.">
        <title>The Global Catalogue of Microorganisms (GCM) 10K type strain sequencing project: providing services to taxonomists for standard genome sequencing and annotation.</title>
        <authorList>
            <consortium name="The Broad Institute Genomics Platform"/>
            <consortium name="The Broad Institute Genome Sequencing Center for Infectious Disease"/>
            <person name="Wu L."/>
            <person name="Ma J."/>
        </authorList>
    </citation>
    <scope>NUCLEOTIDE SEQUENCE [LARGE SCALE GENOMIC DNA]</scope>
    <source>
        <strain evidence="4">JCM 31037</strain>
    </source>
</reference>
<dbReference type="Proteomes" id="UP001597260">
    <property type="component" value="Unassembled WGS sequence"/>
</dbReference>
<proteinExistence type="predicted"/>
<dbReference type="GO" id="GO:0016853">
    <property type="term" value="F:isomerase activity"/>
    <property type="evidence" value="ECO:0007669"/>
    <property type="project" value="UniProtKB-KW"/>
</dbReference>
<dbReference type="InterPro" id="IPR017517">
    <property type="entry name" value="Maleyloyr_isom"/>
</dbReference>
<accession>A0ABW3YD59</accession>
<comment type="caution">
    <text evidence="3">The sequence shown here is derived from an EMBL/GenBank/DDBJ whole genome shotgun (WGS) entry which is preliminary data.</text>
</comment>
<evidence type="ECO:0000313" key="4">
    <source>
        <dbReference type="Proteomes" id="UP001597260"/>
    </source>
</evidence>
<dbReference type="Pfam" id="PF07398">
    <property type="entry name" value="MDMPI_C"/>
    <property type="match status" value="1"/>
</dbReference>
<dbReference type="InterPro" id="IPR036527">
    <property type="entry name" value="SCP2_sterol-bd_dom_sf"/>
</dbReference>